<evidence type="ECO:0000256" key="7">
    <source>
        <dbReference type="ARBA" id="ARBA00023295"/>
    </source>
</evidence>
<evidence type="ECO:0000256" key="6">
    <source>
        <dbReference type="ARBA" id="ARBA00023277"/>
    </source>
</evidence>
<dbReference type="GO" id="GO:0008810">
    <property type="term" value="F:cellulase activity"/>
    <property type="evidence" value="ECO:0007669"/>
    <property type="project" value="UniProtKB-EC"/>
</dbReference>
<evidence type="ECO:0000313" key="10">
    <source>
        <dbReference type="EMBL" id="KAJ1522487.1"/>
    </source>
</evidence>
<dbReference type="PANTHER" id="PTHR39730">
    <property type="entry name" value="ENDOGLUCANASE 1"/>
    <property type="match status" value="1"/>
</dbReference>
<evidence type="ECO:0000259" key="9">
    <source>
        <dbReference type="Pfam" id="PF02015"/>
    </source>
</evidence>
<organism evidence="10 11">
    <name type="scientific">Megalurothrips usitatus</name>
    <name type="common">bean blossom thrips</name>
    <dbReference type="NCBI Taxonomy" id="439358"/>
    <lineage>
        <taxon>Eukaryota</taxon>
        <taxon>Metazoa</taxon>
        <taxon>Ecdysozoa</taxon>
        <taxon>Arthropoda</taxon>
        <taxon>Hexapoda</taxon>
        <taxon>Insecta</taxon>
        <taxon>Pterygota</taxon>
        <taxon>Neoptera</taxon>
        <taxon>Paraneoptera</taxon>
        <taxon>Thysanoptera</taxon>
        <taxon>Terebrantia</taxon>
        <taxon>Thripoidea</taxon>
        <taxon>Thripidae</taxon>
        <taxon>Megalurothrips</taxon>
    </lineage>
</organism>
<dbReference type="Gene3D" id="2.40.40.10">
    <property type="entry name" value="RlpA-like domain"/>
    <property type="match status" value="1"/>
</dbReference>
<evidence type="ECO:0000313" key="11">
    <source>
        <dbReference type="Proteomes" id="UP001075354"/>
    </source>
</evidence>
<reference evidence="10" key="1">
    <citation type="submission" date="2022-12" db="EMBL/GenBank/DDBJ databases">
        <title>Chromosome-level genome assembly of the bean flower thrips Megalurothrips usitatus.</title>
        <authorList>
            <person name="Ma L."/>
            <person name="Liu Q."/>
            <person name="Li H."/>
            <person name="Cai W."/>
        </authorList>
    </citation>
    <scope>NUCLEOTIDE SEQUENCE</scope>
    <source>
        <strain evidence="10">Cailab_2022a</strain>
    </source>
</reference>
<keyword evidence="4" id="KW-0378">Hydrolase</keyword>
<dbReference type="EC" id="3.2.1.4" evidence="3"/>
<dbReference type="PANTHER" id="PTHR39730:SF1">
    <property type="entry name" value="ENDOGLUCANASE 1"/>
    <property type="match status" value="1"/>
</dbReference>
<keyword evidence="8" id="KW-0624">Polysaccharide degradation</keyword>
<sequence length="129" mass="14065">MNQMCCACYKLTFTNTAIKGKNMIVQVTNTGSDLGNNHFDLQLPAGGLGIFDQGCPKQWPKTPVSAWGARYGGISNVNQCAALPKDLSGSPCKFRFTWFKNADNPQANFERVPCPAAITSISKCKRNDD</sequence>
<evidence type="ECO:0000256" key="4">
    <source>
        <dbReference type="ARBA" id="ARBA00022801"/>
    </source>
</evidence>
<evidence type="ECO:0000256" key="2">
    <source>
        <dbReference type="ARBA" id="ARBA00007793"/>
    </source>
</evidence>
<evidence type="ECO:0000256" key="8">
    <source>
        <dbReference type="ARBA" id="ARBA00023326"/>
    </source>
</evidence>
<comment type="catalytic activity">
    <reaction evidence="1">
        <text>Endohydrolysis of (1-&gt;4)-beta-D-glucosidic linkages in cellulose, lichenin and cereal beta-D-glucans.</text>
        <dbReference type="EC" id="3.2.1.4"/>
    </reaction>
</comment>
<dbReference type="GO" id="GO:0030245">
    <property type="term" value="P:cellulose catabolic process"/>
    <property type="evidence" value="ECO:0007669"/>
    <property type="project" value="UniProtKB-KW"/>
</dbReference>
<protein>
    <recommendedName>
        <fullName evidence="3">cellulase</fullName>
        <ecNumber evidence="3">3.2.1.4</ecNumber>
    </recommendedName>
</protein>
<comment type="similarity">
    <text evidence="2">Belongs to the glycosyl hydrolase 45 (cellulase K) family.</text>
</comment>
<evidence type="ECO:0000256" key="5">
    <source>
        <dbReference type="ARBA" id="ARBA00023001"/>
    </source>
</evidence>
<proteinExistence type="inferred from homology"/>
<dbReference type="InterPro" id="IPR000334">
    <property type="entry name" value="Glyco_hydro_45"/>
</dbReference>
<name>A0AAV7XFC9_9NEOP</name>
<dbReference type="InterPro" id="IPR036908">
    <property type="entry name" value="RlpA-like_sf"/>
</dbReference>
<keyword evidence="11" id="KW-1185">Reference proteome</keyword>
<dbReference type="Pfam" id="PF02015">
    <property type="entry name" value="Glyco_hydro_45"/>
    <property type="match status" value="1"/>
</dbReference>
<evidence type="ECO:0000256" key="1">
    <source>
        <dbReference type="ARBA" id="ARBA00000966"/>
    </source>
</evidence>
<dbReference type="AlphaFoldDB" id="A0AAV7XFC9"/>
<accession>A0AAV7XFC9</accession>
<dbReference type="Proteomes" id="UP001075354">
    <property type="component" value="Chromosome 11"/>
</dbReference>
<keyword evidence="6" id="KW-0119">Carbohydrate metabolism</keyword>
<dbReference type="SUPFAM" id="SSF50685">
    <property type="entry name" value="Barwin-like endoglucanases"/>
    <property type="match status" value="1"/>
</dbReference>
<gene>
    <name evidence="10" type="ORF">ONE63_001677</name>
</gene>
<feature type="domain" description="Glycosyl hydrolases family 45 active site" evidence="9">
    <location>
        <begin position="3"/>
        <end position="125"/>
    </location>
</feature>
<comment type="caution">
    <text evidence="10">The sequence shown here is derived from an EMBL/GenBank/DDBJ whole genome shotgun (WGS) entry which is preliminary data.</text>
</comment>
<keyword evidence="5" id="KW-0136">Cellulose degradation</keyword>
<dbReference type="EMBL" id="JAPTSV010000011">
    <property type="protein sequence ID" value="KAJ1522487.1"/>
    <property type="molecule type" value="Genomic_DNA"/>
</dbReference>
<dbReference type="InterPro" id="IPR052288">
    <property type="entry name" value="GH45_Enzymes"/>
</dbReference>
<evidence type="ECO:0000256" key="3">
    <source>
        <dbReference type="ARBA" id="ARBA00012601"/>
    </source>
</evidence>
<keyword evidence="7" id="KW-0326">Glycosidase</keyword>